<dbReference type="Gene3D" id="3.40.50.620">
    <property type="entry name" value="HUPs"/>
    <property type="match status" value="1"/>
</dbReference>
<name>A0AAN2PI52_9BACI</name>
<keyword evidence="3" id="KW-0902">Two-component regulatory system</keyword>
<dbReference type="Proteomes" id="UP000182110">
    <property type="component" value="Unassembled WGS sequence"/>
</dbReference>
<dbReference type="GO" id="GO:0005886">
    <property type="term" value="C:plasma membrane"/>
    <property type="evidence" value="ECO:0007669"/>
    <property type="project" value="TreeGrafter"/>
</dbReference>
<keyword evidence="1" id="KW-0808">Transferase</keyword>
<organism evidence="5 6">
    <name type="scientific">Peribacillus simplex</name>
    <dbReference type="NCBI Taxonomy" id="1478"/>
    <lineage>
        <taxon>Bacteria</taxon>
        <taxon>Bacillati</taxon>
        <taxon>Bacillota</taxon>
        <taxon>Bacilli</taxon>
        <taxon>Bacillales</taxon>
        <taxon>Bacillaceae</taxon>
        <taxon>Peribacillus</taxon>
    </lineage>
</organism>
<dbReference type="GO" id="GO:0005737">
    <property type="term" value="C:cytoplasm"/>
    <property type="evidence" value="ECO:0007669"/>
    <property type="project" value="UniProtKB-ARBA"/>
</dbReference>
<dbReference type="FunFam" id="3.40.50.300:FF:000483">
    <property type="entry name" value="Sensor histidine kinase KdpD"/>
    <property type="match status" value="1"/>
</dbReference>
<dbReference type="SUPFAM" id="SSF52540">
    <property type="entry name" value="P-loop containing nucleoside triphosphate hydrolases"/>
    <property type="match status" value="1"/>
</dbReference>
<dbReference type="PANTHER" id="PTHR45569">
    <property type="entry name" value="SENSOR PROTEIN KDPD"/>
    <property type="match status" value="1"/>
</dbReference>
<evidence type="ECO:0000313" key="6">
    <source>
        <dbReference type="Proteomes" id="UP000182110"/>
    </source>
</evidence>
<dbReference type="Pfam" id="PF02702">
    <property type="entry name" value="KdpD"/>
    <property type="match status" value="2"/>
</dbReference>
<dbReference type="SUPFAM" id="SSF52402">
    <property type="entry name" value="Adenine nucleotide alpha hydrolases-like"/>
    <property type="match status" value="2"/>
</dbReference>
<dbReference type="InterPro" id="IPR014729">
    <property type="entry name" value="Rossmann-like_a/b/a_fold"/>
</dbReference>
<evidence type="ECO:0000256" key="1">
    <source>
        <dbReference type="ARBA" id="ARBA00022679"/>
    </source>
</evidence>
<dbReference type="GO" id="GO:0000155">
    <property type="term" value="F:phosphorelay sensor kinase activity"/>
    <property type="evidence" value="ECO:0007669"/>
    <property type="project" value="InterPro"/>
</dbReference>
<dbReference type="AlphaFoldDB" id="A0AAN2PI52"/>
<dbReference type="EMBL" id="CCXW01000001">
    <property type="protein sequence ID" value="CEG32579.1"/>
    <property type="molecule type" value="Genomic_DNA"/>
</dbReference>
<keyword evidence="6" id="KW-1185">Reference proteome</keyword>
<feature type="domain" description="Signal transduction histidine kinase osmosensitive K+ channel sensor N-terminal" evidence="4">
    <location>
        <begin position="21"/>
        <end position="228"/>
    </location>
</feature>
<comment type="caution">
    <text evidence="5">The sequence shown here is derived from an EMBL/GenBank/DDBJ whole genome shotgun (WGS) entry which is preliminary data.</text>
</comment>
<feature type="domain" description="Signal transduction histidine kinase osmosensitive K+ channel sensor N-terminal" evidence="4">
    <location>
        <begin position="414"/>
        <end position="623"/>
    </location>
</feature>
<dbReference type="PANTHER" id="PTHR45569:SF1">
    <property type="entry name" value="SENSOR PROTEIN KDPD"/>
    <property type="match status" value="1"/>
</dbReference>
<evidence type="ECO:0000256" key="2">
    <source>
        <dbReference type="ARBA" id="ARBA00022777"/>
    </source>
</evidence>
<dbReference type="InterPro" id="IPR027417">
    <property type="entry name" value="P-loop_NTPase"/>
</dbReference>
<sequence length="770" mass="87924">MSEQFRRKTPGEILESISNIKRGRLKIILGAVSGSGKTYHMLLEGNELKERGIDVVVGVVNKSCSGTLKQLGSLELIPTIEWEQNGHIEQDIDLEKIYKRNPEVVLIDRLAHKNHIHAKNATRLDDVKELINNEISVITTLNIYELKGVKKVAEQLLNVSLHVEVTLPEDTLTKADEVRLLDVTPEAILKRLQKGEISEQDECPLQFYNNGNLATLRELSLRFLAEEVEVDLTEHREQEGLMGPSGATERILVCVQYHWNGSILIRRGDQIAKRLGGEFLIASFIPLAKKLSKEEEIFKSSMQKLVNKLNGRFFEIIMNGDEIAEGIVVFSMQHRITRIILGHSKKSVWEEAVNGSIVNKIMRKSKSIDVYIMADLVKAFGERTIPAIKKDKKKGNPYRRLSNDEMRDKVERVKKGTFKIFIGAAPGVGKTYTMLREANQLKENEMDVVIGLLEAHGRKETIAQVGNLEILPKKRIRYKNVLLEEMDLDAIISRNPEVVLIDELAHTNVPGNKNHKRYQDVMDILDAGISVISTMNIQHIESLKDSVKQITGVSVRETVPDSILQLSDELELIDISPNALRKRMEEGNIYAMDKVEQSLSHFFKTQNLIALRELVLRELADDVDDRLESKKRKEGVRGPWRKDEVIFVCVNLRADSERLIRRGFRIAYRLKAEWYVIFVKHPNERQTDEKLILDKLISLTHRLGGTFELYTTRDRRSVFKEIKKQLQTKKATQIILGQSARTRWQEIVGGSIVARLLREVRHLDVLIVAD</sequence>
<proteinExistence type="predicted"/>
<dbReference type="RefSeq" id="WP_072272972.1">
    <property type="nucleotide sequence ID" value="NZ_CCXW01000001.1"/>
</dbReference>
<gene>
    <name evidence="5" type="ORF">BN1180_02743</name>
</gene>
<evidence type="ECO:0000313" key="5">
    <source>
        <dbReference type="EMBL" id="CEG32579.1"/>
    </source>
</evidence>
<dbReference type="Gene3D" id="3.40.50.300">
    <property type="entry name" value="P-loop containing nucleotide triphosphate hydrolases"/>
    <property type="match status" value="2"/>
</dbReference>
<accession>A0AAN2PI52</accession>
<dbReference type="InterPro" id="IPR052023">
    <property type="entry name" value="Histidine_kinase_KdpD"/>
</dbReference>
<reference evidence="5 6" key="1">
    <citation type="journal article" date="2014" name="Genome Announc.">
        <title>Genome Sequence of Bacillus simplex Strain P558, Isolated from a Human Fecal Sample.</title>
        <authorList>
            <person name="Croce O."/>
            <person name="Hugon P."/>
            <person name="Lagier J.C."/>
            <person name="Bibi F."/>
            <person name="Robert C."/>
            <person name="Azhar E.I."/>
            <person name="Raoult D."/>
            <person name="Fournier P.E."/>
        </authorList>
    </citation>
    <scope>NUCLEOTIDE SEQUENCE [LARGE SCALE GENOMIC DNA]</scope>
    <source>
        <strain evidence="5 6">P558</strain>
    </source>
</reference>
<dbReference type="InterPro" id="IPR003852">
    <property type="entry name" value="Sig_transdc_His_kinase_KdpD_N"/>
</dbReference>
<evidence type="ECO:0000256" key="3">
    <source>
        <dbReference type="ARBA" id="ARBA00023012"/>
    </source>
</evidence>
<protein>
    <submittedName>
        <fullName evidence="5">Osmosensitive K channel His kinase sensor</fullName>
    </submittedName>
</protein>
<evidence type="ECO:0000259" key="4">
    <source>
        <dbReference type="Pfam" id="PF02702"/>
    </source>
</evidence>
<keyword evidence="2 5" id="KW-0418">Kinase</keyword>